<evidence type="ECO:0000259" key="15">
    <source>
        <dbReference type="Pfam" id="PF01488"/>
    </source>
</evidence>
<feature type="domain" description="Tetrapyrrole biosynthesis glutamyl-tRNA reductase dimerisation" evidence="14">
    <location>
        <begin position="304"/>
        <end position="397"/>
    </location>
</feature>
<feature type="binding site" evidence="8 10">
    <location>
        <position position="112"/>
    </location>
    <ligand>
        <name>substrate</name>
    </ligand>
</feature>
<sequence length="398" mass="46205">MIQLIGVKSECDIEVRQKFSIVSSKLENKLKNVYKITANVLILSTCNRTEIYVDSDTQGEELINAVFDALDWSRKLITYTFYAKNEDAIKHLMEVSCGFHSKILGEDQILGQIKTAYNMALKVKTIKGQLQRLFQNAITCGKKFKHDCEIYKIPVSVPSIAVKEAEKRKIKKYMIIGFGEIGRLVLKYLAALNTEIVYIVVRDLNKVKDLYENCNWIKFITFKERKAYYSNVDCIISCTSAPHAVIYKEELPKREFLIFDLAVPKDIDAGVLTLPGVKVYDIDNISSIDENNKIMRKEKMEKYRYIIQEYIDEFIKWQSLDELSPEIQKMKSFGSEICEKRIETFKNKRYTKDNEVLVQTMIQSTAKVYINRAIDVLKEAKLQGKEDEYLKLINKIFC</sequence>
<dbReference type="PANTHER" id="PTHR43013">
    <property type="entry name" value="GLUTAMYL-TRNA REDUCTASE"/>
    <property type="match status" value="1"/>
</dbReference>
<evidence type="ECO:0000256" key="9">
    <source>
        <dbReference type="PIRSR" id="PIRSR000445-1"/>
    </source>
</evidence>
<evidence type="ECO:0000256" key="2">
    <source>
        <dbReference type="ARBA" id="ARBA00005916"/>
    </source>
</evidence>
<feature type="active site" description="Nucleophile" evidence="8 9">
    <location>
        <position position="46"/>
    </location>
</feature>
<dbReference type="Pfam" id="PF05201">
    <property type="entry name" value="GlutR_N"/>
    <property type="match status" value="1"/>
</dbReference>
<dbReference type="Pfam" id="PF01488">
    <property type="entry name" value="Shikimate_DH"/>
    <property type="match status" value="1"/>
</dbReference>
<evidence type="ECO:0000256" key="8">
    <source>
        <dbReference type="HAMAP-Rule" id="MF_00087"/>
    </source>
</evidence>
<evidence type="ECO:0000256" key="3">
    <source>
        <dbReference type="ARBA" id="ARBA00012970"/>
    </source>
</evidence>
<evidence type="ECO:0000259" key="16">
    <source>
        <dbReference type="Pfam" id="PF05201"/>
    </source>
</evidence>
<evidence type="ECO:0000256" key="4">
    <source>
        <dbReference type="ARBA" id="ARBA00022857"/>
    </source>
</evidence>
<dbReference type="HAMAP" id="MF_00087">
    <property type="entry name" value="Glu_tRNA_reductase"/>
    <property type="match status" value="1"/>
</dbReference>
<protein>
    <recommendedName>
        <fullName evidence="3 8">Glutamyl-tRNA reductase</fullName>
        <shortName evidence="8">GluTR</shortName>
        <ecNumber evidence="3 8">1.2.1.70</ecNumber>
    </recommendedName>
</protein>
<feature type="binding site" evidence="8 11">
    <location>
        <begin position="177"/>
        <end position="182"/>
    </location>
    <ligand>
        <name>NADP(+)</name>
        <dbReference type="ChEBI" id="CHEBI:58349"/>
    </ligand>
</feature>
<dbReference type="Gene3D" id="3.30.460.30">
    <property type="entry name" value="Glutamyl-tRNA reductase, N-terminal domain"/>
    <property type="match status" value="1"/>
</dbReference>
<dbReference type="RefSeq" id="WP_063555690.1">
    <property type="nucleotide sequence ID" value="NZ_LITT01000023.1"/>
</dbReference>
<dbReference type="InterPro" id="IPR036343">
    <property type="entry name" value="GluRdtase_N_sf"/>
</dbReference>
<dbReference type="AlphaFoldDB" id="A0A162LAL3"/>
<feature type="binding site" evidence="8 10">
    <location>
        <begin position="106"/>
        <end position="108"/>
    </location>
    <ligand>
        <name>substrate</name>
    </ligand>
</feature>
<dbReference type="InterPro" id="IPR006151">
    <property type="entry name" value="Shikm_DH/Glu-tRNA_Rdtase"/>
</dbReference>
<dbReference type="InterPro" id="IPR018214">
    <property type="entry name" value="GluRdtase_CS"/>
</dbReference>
<evidence type="ECO:0000256" key="5">
    <source>
        <dbReference type="ARBA" id="ARBA00023002"/>
    </source>
</evidence>
<comment type="function">
    <text evidence="8">Catalyzes the NADPH-dependent reduction of glutamyl-tRNA(Glu) to glutamate 1-semialdehyde (GSA).</text>
</comment>
<proteinExistence type="inferred from homology"/>
<comment type="pathway">
    <text evidence="1 8 13">Porphyrin-containing compound metabolism; protoporphyrin-IX biosynthesis; 5-aminolevulinate from L-glutamyl-tRNA(Glu): step 1/2.</text>
</comment>
<evidence type="ECO:0000256" key="11">
    <source>
        <dbReference type="PIRSR" id="PIRSR000445-3"/>
    </source>
</evidence>
<dbReference type="InterPro" id="IPR015896">
    <property type="entry name" value="4pyrrol_synth_GluRdtase_dimer"/>
</dbReference>
<evidence type="ECO:0000256" key="1">
    <source>
        <dbReference type="ARBA" id="ARBA00005059"/>
    </source>
</evidence>
<dbReference type="GO" id="GO:0019353">
    <property type="term" value="P:protoporphyrinogen IX biosynthetic process from glutamate"/>
    <property type="evidence" value="ECO:0007669"/>
    <property type="project" value="TreeGrafter"/>
</dbReference>
<feature type="domain" description="Quinate/shikimate 5-dehydrogenase/glutamyl-tRNA reductase" evidence="15">
    <location>
        <begin position="161"/>
        <end position="288"/>
    </location>
</feature>
<comment type="subunit">
    <text evidence="8">Homodimer.</text>
</comment>
<evidence type="ECO:0000259" key="14">
    <source>
        <dbReference type="Pfam" id="PF00745"/>
    </source>
</evidence>
<evidence type="ECO:0000256" key="13">
    <source>
        <dbReference type="RuleBase" id="RU000584"/>
    </source>
</evidence>
<dbReference type="Pfam" id="PF00745">
    <property type="entry name" value="GlutR_dimer"/>
    <property type="match status" value="1"/>
</dbReference>
<feature type="binding site" evidence="8 10">
    <location>
        <position position="101"/>
    </location>
    <ligand>
        <name>substrate</name>
    </ligand>
</feature>
<keyword evidence="5 8" id="KW-0560">Oxidoreductase</keyword>
<keyword evidence="4 8" id="KW-0521">NADP</keyword>
<name>A0A162LAL3_9CLOT</name>
<keyword evidence="6 8" id="KW-0627">Porphyrin biosynthesis</keyword>
<evidence type="ECO:0000256" key="10">
    <source>
        <dbReference type="PIRSR" id="PIRSR000445-2"/>
    </source>
</evidence>
<dbReference type="InterPro" id="IPR015895">
    <property type="entry name" value="4pyrrol_synth_GluRdtase_N"/>
</dbReference>
<evidence type="ECO:0000256" key="6">
    <source>
        <dbReference type="ARBA" id="ARBA00023244"/>
    </source>
</evidence>
<dbReference type="InterPro" id="IPR036291">
    <property type="entry name" value="NAD(P)-bd_dom_sf"/>
</dbReference>
<comment type="catalytic activity">
    <reaction evidence="7 8 13">
        <text>(S)-4-amino-5-oxopentanoate + tRNA(Glu) + NADP(+) = L-glutamyl-tRNA(Glu) + NADPH + H(+)</text>
        <dbReference type="Rhea" id="RHEA:12344"/>
        <dbReference type="Rhea" id="RHEA-COMP:9663"/>
        <dbReference type="Rhea" id="RHEA-COMP:9680"/>
        <dbReference type="ChEBI" id="CHEBI:15378"/>
        <dbReference type="ChEBI" id="CHEBI:57501"/>
        <dbReference type="ChEBI" id="CHEBI:57783"/>
        <dbReference type="ChEBI" id="CHEBI:58349"/>
        <dbReference type="ChEBI" id="CHEBI:78442"/>
        <dbReference type="ChEBI" id="CHEBI:78520"/>
        <dbReference type="EC" id="1.2.1.70"/>
    </reaction>
</comment>
<accession>A0A162LAL3</accession>
<dbReference type="InterPro" id="IPR000343">
    <property type="entry name" value="4pyrrol_synth_GluRdtase"/>
</dbReference>
<gene>
    <name evidence="8 17" type="primary">hemA</name>
    <name evidence="17" type="ORF">WY13_02262</name>
</gene>
<dbReference type="NCBIfam" id="TIGR01035">
    <property type="entry name" value="hemA"/>
    <property type="match status" value="1"/>
</dbReference>
<evidence type="ECO:0000256" key="12">
    <source>
        <dbReference type="PIRSR" id="PIRSR000445-4"/>
    </source>
</evidence>
<evidence type="ECO:0000313" key="18">
    <source>
        <dbReference type="Proteomes" id="UP000077407"/>
    </source>
</evidence>
<organism evidence="17 18">
    <name type="scientific">Clostridium ljungdahlii</name>
    <dbReference type="NCBI Taxonomy" id="1538"/>
    <lineage>
        <taxon>Bacteria</taxon>
        <taxon>Bacillati</taxon>
        <taxon>Bacillota</taxon>
        <taxon>Clostridia</taxon>
        <taxon>Eubacteriales</taxon>
        <taxon>Clostridiaceae</taxon>
        <taxon>Clostridium</taxon>
    </lineage>
</organism>
<comment type="similarity">
    <text evidence="2 8 13">Belongs to the glutamyl-tRNA reductase family.</text>
</comment>
<dbReference type="Gene3D" id="3.40.50.720">
    <property type="entry name" value="NAD(P)-binding Rossmann-like Domain"/>
    <property type="match status" value="1"/>
</dbReference>
<dbReference type="EMBL" id="LITT01000023">
    <property type="protein sequence ID" value="OAA86868.1"/>
    <property type="molecule type" value="Genomic_DNA"/>
</dbReference>
<dbReference type="FunFam" id="3.30.460.30:FF:000001">
    <property type="entry name" value="Glutamyl-tRNA reductase"/>
    <property type="match status" value="1"/>
</dbReference>
<dbReference type="SUPFAM" id="SSF51735">
    <property type="entry name" value="NAD(P)-binding Rossmann-fold domains"/>
    <property type="match status" value="1"/>
</dbReference>
<dbReference type="PROSITE" id="PS00747">
    <property type="entry name" value="GLUTR"/>
    <property type="match status" value="1"/>
</dbReference>
<dbReference type="OrthoDB" id="110209at2"/>
<dbReference type="PANTHER" id="PTHR43013:SF1">
    <property type="entry name" value="GLUTAMYL-TRNA REDUCTASE"/>
    <property type="match status" value="1"/>
</dbReference>
<feature type="site" description="Important for activity" evidence="8 12">
    <location>
        <position position="91"/>
    </location>
</feature>
<comment type="caution">
    <text evidence="17">The sequence shown here is derived from an EMBL/GenBank/DDBJ whole genome shotgun (WGS) entry which is preliminary data.</text>
</comment>
<dbReference type="Proteomes" id="UP000077407">
    <property type="component" value="Unassembled WGS sequence"/>
</dbReference>
<evidence type="ECO:0000313" key="17">
    <source>
        <dbReference type="EMBL" id="OAA86868.1"/>
    </source>
</evidence>
<dbReference type="UniPathway" id="UPA00251">
    <property type="reaction ID" value="UER00316"/>
</dbReference>
<feature type="domain" description="Glutamyl-tRNA reductase N-terminal" evidence="16">
    <location>
        <begin position="10"/>
        <end position="146"/>
    </location>
</feature>
<dbReference type="EC" id="1.2.1.70" evidence="3 8"/>
<evidence type="ECO:0000256" key="7">
    <source>
        <dbReference type="ARBA" id="ARBA00047464"/>
    </source>
</evidence>
<dbReference type="SUPFAM" id="SSF69742">
    <property type="entry name" value="Glutamyl tRNA-reductase catalytic, N-terminal domain"/>
    <property type="match status" value="1"/>
</dbReference>
<reference evidence="17 18" key="1">
    <citation type="journal article" date="2015" name="Biotechnol. Bioeng.">
        <title>Genome sequence and phenotypic characterization of Caulobacter segnis.</title>
        <authorList>
            <person name="Patel S."/>
            <person name="Fletcher B."/>
            <person name="Scott D.C."/>
            <person name="Ely B."/>
        </authorList>
    </citation>
    <scope>NUCLEOTIDE SEQUENCE [LARGE SCALE GENOMIC DNA]</scope>
    <source>
        <strain evidence="17 18">ERI-2</strain>
    </source>
</reference>
<feature type="binding site" evidence="8 10">
    <location>
        <begin position="45"/>
        <end position="48"/>
    </location>
    <ligand>
        <name>substrate</name>
    </ligand>
</feature>
<dbReference type="PIRSF" id="PIRSF000445">
    <property type="entry name" value="4pyrrol_synth_GluRdtase"/>
    <property type="match status" value="1"/>
</dbReference>
<comment type="domain">
    <text evidence="8">Possesses an unusual extended V-shaped dimeric structure with each monomer consisting of three distinct domains arranged along a curved 'spinal' alpha-helix. The N-terminal catalytic domain specifically recognizes the glutamate moiety of the substrate. The second domain is the NADPH-binding domain, and the third C-terminal domain is responsible for dimerization.</text>
</comment>
<dbReference type="PATRIC" id="fig|1538.10.peg.1864"/>
<comment type="miscellaneous">
    <text evidence="8">During catalysis, the active site Cys acts as a nucleophile attacking the alpha-carbonyl group of tRNA-bound glutamate with the formation of a thioester intermediate between enzyme and glutamate, and the concomitant release of tRNA(Glu). The thioester intermediate is finally reduced by direct hydride transfer from NADPH, to form the product GSA.</text>
</comment>
<dbReference type="GO" id="GO:0008883">
    <property type="term" value="F:glutamyl-tRNA reductase activity"/>
    <property type="evidence" value="ECO:0007669"/>
    <property type="project" value="UniProtKB-UniRule"/>
</dbReference>
<dbReference type="GO" id="GO:0050661">
    <property type="term" value="F:NADP binding"/>
    <property type="evidence" value="ECO:0007669"/>
    <property type="project" value="InterPro"/>
</dbReference>